<reference evidence="4 5" key="1">
    <citation type="submission" date="2016-11" db="EMBL/GenBank/DDBJ databases">
        <title>complete genome sequence of Bifidobacterium choerinum strain FMB-1.</title>
        <authorList>
            <person name="Park C.-S."/>
            <person name="Jung D.-H."/>
            <person name="Choi D.-S."/>
        </authorList>
    </citation>
    <scope>NUCLEOTIDE SEQUENCE [LARGE SCALE GENOMIC DNA]</scope>
    <source>
        <strain evidence="4 5">FMB-1</strain>
    </source>
</reference>
<feature type="compositionally biased region" description="Polar residues" evidence="1">
    <location>
        <begin position="28"/>
        <end position="63"/>
    </location>
</feature>
<dbReference type="EMBL" id="CP018044">
    <property type="protein sequence ID" value="ATU21242.1"/>
    <property type="molecule type" value="Genomic_DNA"/>
</dbReference>
<feature type="compositionally biased region" description="Low complexity" evidence="1">
    <location>
        <begin position="64"/>
        <end position="97"/>
    </location>
</feature>
<dbReference type="InterPro" id="IPR004509">
    <property type="entry name" value="Competence_ComEA_HhH"/>
</dbReference>
<dbReference type="GO" id="GO:0003677">
    <property type="term" value="F:DNA binding"/>
    <property type="evidence" value="ECO:0007669"/>
    <property type="project" value="InterPro"/>
</dbReference>
<accession>A0A2D3D7C6</accession>
<sequence length="163" mass="16481">MAILVVMLAASLALLVQQSVNLAAASPEPTSIATSPHASGDTAPSCTPSTSGAPDAQSQSSRTGAAQGQQDAAQTSPQQQPTTDPAPQTAQQALPGTSSQPIDLNTATQEQLETVKGIGPVTAANIIAYRAGVGRFGAVDELLNIDGIGPKTLEKIRGQVTVR</sequence>
<keyword evidence="2" id="KW-0732">Signal</keyword>
<dbReference type="NCBIfam" id="TIGR00426">
    <property type="entry name" value="competence protein ComEA helix-hairpin-helix repeat region"/>
    <property type="match status" value="1"/>
</dbReference>
<dbReference type="AlphaFoldDB" id="A0A2D3D7C6"/>
<evidence type="ECO:0000259" key="3">
    <source>
        <dbReference type="SMART" id="SM00278"/>
    </source>
</evidence>
<evidence type="ECO:0000256" key="2">
    <source>
        <dbReference type="SAM" id="SignalP"/>
    </source>
</evidence>
<dbReference type="GO" id="GO:0015628">
    <property type="term" value="P:protein secretion by the type II secretion system"/>
    <property type="evidence" value="ECO:0007669"/>
    <property type="project" value="TreeGrafter"/>
</dbReference>
<dbReference type="InterPro" id="IPR051675">
    <property type="entry name" value="Endo/Exo/Phosphatase_dom_1"/>
</dbReference>
<dbReference type="Pfam" id="PF12836">
    <property type="entry name" value="HHH_3"/>
    <property type="match status" value="1"/>
</dbReference>
<dbReference type="InterPro" id="IPR003583">
    <property type="entry name" value="Hlx-hairpin-Hlx_DNA-bd_motif"/>
</dbReference>
<gene>
    <name evidence="4" type="ORF">BcFMB_06145</name>
</gene>
<proteinExistence type="predicted"/>
<dbReference type="InterPro" id="IPR010994">
    <property type="entry name" value="RuvA_2-like"/>
</dbReference>
<dbReference type="KEGG" id="bcho:BcFMB_06145"/>
<feature type="signal peptide" evidence="2">
    <location>
        <begin position="1"/>
        <end position="23"/>
    </location>
</feature>
<name>A0A2D3D7C6_9BIFI</name>
<dbReference type="PANTHER" id="PTHR21180">
    <property type="entry name" value="ENDONUCLEASE/EXONUCLEASE/PHOSPHATASE FAMILY DOMAIN-CONTAINING PROTEIN 1"/>
    <property type="match status" value="1"/>
</dbReference>
<feature type="region of interest" description="Disordered" evidence="1">
    <location>
        <begin position="28"/>
        <end position="102"/>
    </location>
</feature>
<evidence type="ECO:0000313" key="5">
    <source>
        <dbReference type="Proteomes" id="UP000229907"/>
    </source>
</evidence>
<dbReference type="SMART" id="SM00278">
    <property type="entry name" value="HhH1"/>
    <property type="match status" value="2"/>
</dbReference>
<dbReference type="GO" id="GO:0015627">
    <property type="term" value="C:type II protein secretion system complex"/>
    <property type="evidence" value="ECO:0007669"/>
    <property type="project" value="TreeGrafter"/>
</dbReference>
<feature type="domain" description="Helix-hairpin-helix DNA-binding motif class 1" evidence="3">
    <location>
        <begin position="110"/>
        <end position="129"/>
    </location>
</feature>
<dbReference type="GO" id="GO:0006281">
    <property type="term" value="P:DNA repair"/>
    <property type="evidence" value="ECO:0007669"/>
    <property type="project" value="InterPro"/>
</dbReference>
<organism evidence="4 5">
    <name type="scientific">Bifidobacterium choerinum</name>
    <dbReference type="NCBI Taxonomy" id="35760"/>
    <lineage>
        <taxon>Bacteria</taxon>
        <taxon>Bacillati</taxon>
        <taxon>Actinomycetota</taxon>
        <taxon>Actinomycetes</taxon>
        <taxon>Bifidobacteriales</taxon>
        <taxon>Bifidobacteriaceae</taxon>
        <taxon>Bifidobacterium</taxon>
    </lineage>
</organism>
<protein>
    <recommendedName>
        <fullName evidence="3">Helix-hairpin-helix DNA-binding motif class 1 domain-containing protein</fullName>
    </recommendedName>
</protein>
<dbReference type="SUPFAM" id="SSF47781">
    <property type="entry name" value="RuvA domain 2-like"/>
    <property type="match status" value="1"/>
</dbReference>
<feature type="domain" description="Helix-hairpin-helix DNA-binding motif class 1" evidence="3">
    <location>
        <begin position="140"/>
        <end position="159"/>
    </location>
</feature>
<dbReference type="Proteomes" id="UP000229907">
    <property type="component" value="Chromosome"/>
</dbReference>
<feature type="chain" id="PRO_5013743249" description="Helix-hairpin-helix DNA-binding motif class 1 domain-containing protein" evidence="2">
    <location>
        <begin position="24"/>
        <end position="163"/>
    </location>
</feature>
<dbReference type="Gene3D" id="1.10.150.320">
    <property type="entry name" value="Photosystem II 12 kDa extrinsic protein"/>
    <property type="match status" value="1"/>
</dbReference>
<dbReference type="PANTHER" id="PTHR21180:SF32">
    <property type="entry name" value="ENDONUCLEASE_EXONUCLEASE_PHOSPHATASE FAMILY DOMAIN-CONTAINING PROTEIN 1"/>
    <property type="match status" value="1"/>
</dbReference>
<evidence type="ECO:0000256" key="1">
    <source>
        <dbReference type="SAM" id="MobiDB-lite"/>
    </source>
</evidence>
<evidence type="ECO:0000313" key="4">
    <source>
        <dbReference type="EMBL" id="ATU21242.1"/>
    </source>
</evidence>